<dbReference type="Gramene" id="AET5Gv20313000.1">
    <property type="protein sequence ID" value="AET5Gv20313000.1"/>
    <property type="gene ID" value="AET5Gv20313000"/>
</dbReference>
<evidence type="ECO:0000256" key="1">
    <source>
        <dbReference type="SAM" id="MobiDB-lite"/>
    </source>
</evidence>
<dbReference type="InterPro" id="IPR045036">
    <property type="entry name" value="Spartin-like"/>
</dbReference>
<protein>
    <recommendedName>
        <fullName evidence="2">Senescence domain-containing protein</fullName>
    </recommendedName>
</protein>
<dbReference type="Pfam" id="PF06911">
    <property type="entry name" value="Senescence"/>
    <property type="match status" value="1"/>
</dbReference>
<organism evidence="3 4">
    <name type="scientific">Aegilops tauschii subsp. strangulata</name>
    <name type="common">Goatgrass</name>
    <dbReference type="NCBI Taxonomy" id="200361"/>
    <lineage>
        <taxon>Eukaryota</taxon>
        <taxon>Viridiplantae</taxon>
        <taxon>Streptophyta</taxon>
        <taxon>Embryophyta</taxon>
        <taxon>Tracheophyta</taxon>
        <taxon>Spermatophyta</taxon>
        <taxon>Magnoliopsida</taxon>
        <taxon>Liliopsida</taxon>
        <taxon>Poales</taxon>
        <taxon>Poaceae</taxon>
        <taxon>BOP clade</taxon>
        <taxon>Pooideae</taxon>
        <taxon>Triticodae</taxon>
        <taxon>Triticeae</taxon>
        <taxon>Triticinae</taxon>
        <taxon>Aegilops</taxon>
    </lineage>
</organism>
<dbReference type="InterPro" id="IPR009686">
    <property type="entry name" value="Senescence/spartin_C"/>
</dbReference>
<dbReference type="PANTHER" id="PTHR21068">
    <property type="entry name" value="SPARTIN"/>
    <property type="match status" value="1"/>
</dbReference>
<dbReference type="PANTHER" id="PTHR21068:SF33">
    <property type="entry name" value="OS03G0241900 PROTEIN"/>
    <property type="match status" value="1"/>
</dbReference>
<feature type="compositionally biased region" description="Polar residues" evidence="1">
    <location>
        <begin position="1"/>
        <end position="10"/>
    </location>
</feature>
<reference evidence="3" key="3">
    <citation type="journal article" date="2017" name="Nature">
        <title>Genome sequence of the progenitor of the wheat D genome Aegilops tauschii.</title>
        <authorList>
            <person name="Luo M.C."/>
            <person name="Gu Y.Q."/>
            <person name="Puiu D."/>
            <person name="Wang H."/>
            <person name="Twardziok S.O."/>
            <person name="Deal K.R."/>
            <person name="Huo N."/>
            <person name="Zhu T."/>
            <person name="Wang L."/>
            <person name="Wang Y."/>
            <person name="McGuire P.E."/>
            <person name="Liu S."/>
            <person name="Long H."/>
            <person name="Ramasamy R.K."/>
            <person name="Rodriguez J.C."/>
            <person name="Van S.L."/>
            <person name="Yuan L."/>
            <person name="Wang Z."/>
            <person name="Xia Z."/>
            <person name="Xiao L."/>
            <person name="Anderson O.D."/>
            <person name="Ouyang S."/>
            <person name="Liang Y."/>
            <person name="Zimin A.V."/>
            <person name="Pertea G."/>
            <person name="Qi P."/>
            <person name="Bennetzen J.L."/>
            <person name="Dai X."/>
            <person name="Dawson M.W."/>
            <person name="Muller H.G."/>
            <person name="Kugler K."/>
            <person name="Rivarola-Duarte L."/>
            <person name="Spannagl M."/>
            <person name="Mayer K.F.X."/>
            <person name="Lu F.H."/>
            <person name="Bevan M.W."/>
            <person name="Leroy P."/>
            <person name="Li P."/>
            <person name="You F.M."/>
            <person name="Sun Q."/>
            <person name="Liu Z."/>
            <person name="Lyons E."/>
            <person name="Wicker T."/>
            <person name="Salzberg S.L."/>
            <person name="Devos K.M."/>
            <person name="Dvorak J."/>
        </authorList>
    </citation>
    <scope>NUCLEOTIDE SEQUENCE [LARGE SCALE GENOMIC DNA]</scope>
    <source>
        <strain evidence="3">cv. AL8/78</strain>
    </source>
</reference>
<proteinExistence type="predicted"/>
<sequence>PHLSLSCDSSPPQPHTPAVSPRSSDSCHRQACSGALPPSATFSPPAGFNARAHQQPSPAARVSGAVAPLTLAVRERRRREEEEVRCQMFGGRAKFHATVAAAALGQQQHQAAEYRELGACSRGASPTAAMAPTHPAHSGGSRLIPHCLLQPRDLKSCKSKVWDAVEVSGKNVMQTSSVVTTSVLTHRYGDQAREITQDYINATRNALQPPKTLFKQER</sequence>
<dbReference type="AlphaFoldDB" id="A0A453K621"/>
<reference evidence="4" key="2">
    <citation type="journal article" date="2017" name="Nat. Plants">
        <title>The Aegilops tauschii genome reveals multiple impacts of transposons.</title>
        <authorList>
            <person name="Zhao G."/>
            <person name="Zou C."/>
            <person name="Li K."/>
            <person name="Wang K."/>
            <person name="Li T."/>
            <person name="Gao L."/>
            <person name="Zhang X."/>
            <person name="Wang H."/>
            <person name="Yang Z."/>
            <person name="Liu X."/>
            <person name="Jiang W."/>
            <person name="Mao L."/>
            <person name="Kong X."/>
            <person name="Jiao Y."/>
            <person name="Jia J."/>
        </authorList>
    </citation>
    <scope>NUCLEOTIDE SEQUENCE [LARGE SCALE GENOMIC DNA]</scope>
    <source>
        <strain evidence="4">cv. AL8/78</strain>
    </source>
</reference>
<reference evidence="3" key="5">
    <citation type="journal article" date="2021" name="G3 (Bethesda)">
        <title>Aegilops tauschii genome assembly Aet v5.0 features greater sequence contiguity and improved annotation.</title>
        <authorList>
            <person name="Wang L."/>
            <person name="Zhu T."/>
            <person name="Rodriguez J.C."/>
            <person name="Deal K.R."/>
            <person name="Dubcovsky J."/>
            <person name="McGuire P.E."/>
            <person name="Lux T."/>
            <person name="Spannagl M."/>
            <person name="Mayer K.F.X."/>
            <person name="Baldrich P."/>
            <person name="Meyers B.C."/>
            <person name="Huo N."/>
            <person name="Gu Y.Q."/>
            <person name="Zhou H."/>
            <person name="Devos K.M."/>
            <person name="Bennetzen J.L."/>
            <person name="Unver T."/>
            <person name="Budak H."/>
            <person name="Gulick P.J."/>
            <person name="Galiba G."/>
            <person name="Kalapos B."/>
            <person name="Nelson D.R."/>
            <person name="Li P."/>
            <person name="You F.M."/>
            <person name="Luo M.C."/>
            <person name="Dvorak J."/>
        </authorList>
    </citation>
    <scope>NUCLEOTIDE SEQUENCE [LARGE SCALE GENOMIC DNA]</scope>
    <source>
        <strain evidence="3">cv. AL8/78</strain>
    </source>
</reference>
<dbReference type="Proteomes" id="UP000015105">
    <property type="component" value="Chromosome 5D"/>
</dbReference>
<dbReference type="GO" id="GO:0005886">
    <property type="term" value="C:plasma membrane"/>
    <property type="evidence" value="ECO:0007669"/>
    <property type="project" value="TreeGrafter"/>
</dbReference>
<feature type="domain" description="Senescence" evidence="2">
    <location>
        <begin position="159"/>
        <end position="207"/>
    </location>
</feature>
<reference evidence="3" key="4">
    <citation type="submission" date="2019-03" db="UniProtKB">
        <authorList>
            <consortium name="EnsemblPlants"/>
        </authorList>
    </citation>
    <scope>IDENTIFICATION</scope>
</reference>
<keyword evidence="4" id="KW-1185">Reference proteome</keyword>
<evidence type="ECO:0000313" key="4">
    <source>
        <dbReference type="Proteomes" id="UP000015105"/>
    </source>
</evidence>
<dbReference type="EnsemblPlants" id="AET5Gv20313000.1">
    <property type="protein sequence ID" value="AET5Gv20313000.1"/>
    <property type="gene ID" value="AET5Gv20313000"/>
</dbReference>
<dbReference type="STRING" id="200361.A0A453K621"/>
<name>A0A453K621_AEGTS</name>
<accession>A0A453K621</accession>
<reference evidence="4" key="1">
    <citation type="journal article" date="2014" name="Science">
        <title>Ancient hybridizations among the ancestral genomes of bread wheat.</title>
        <authorList>
            <consortium name="International Wheat Genome Sequencing Consortium,"/>
            <person name="Marcussen T."/>
            <person name="Sandve S.R."/>
            <person name="Heier L."/>
            <person name="Spannagl M."/>
            <person name="Pfeifer M."/>
            <person name="Jakobsen K.S."/>
            <person name="Wulff B.B."/>
            <person name="Steuernagel B."/>
            <person name="Mayer K.F."/>
            <person name="Olsen O.A."/>
        </authorList>
    </citation>
    <scope>NUCLEOTIDE SEQUENCE [LARGE SCALE GENOMIC DNA]</scope>
    <source>
        <strain evidence="4">cv. AL8/78</strain>
    </source>
</reference>
<feature type="region of interest" description="Disordered" evidence="1">
    <location>
        <begin position="1"/>
        <end position="63"/>
    </location>
</feature>
<evidence type="ECO:0000259" key="2">
    <source>
        <dbReference type="Pfam" id="PF06911"/>
    </source>
</evidence>
<evidence type="ECO:0000313" key="3">
    <source>
        <dbReference type="EnsemblPlants" id="AET5Gv20313000.1"/>
    </source>
</evidence>